<dbReference type="OrthoDB" id="2594507at2759"/>
<dbReference type="Pfam" id="PF01989">
    <property type="entry name" value="AcnX_swivel_put"/>
    <property type="match status" value="1"/>
</dbReference>
<dbReference type="Gene3D" id="3.50.30.10">
    <property type="entry name" value="Phosphohistidine domain"/>
    <property type="match status" value="1"/>
</dbReference>
<evidence type="ECO:0000256" key="2">
    <source>
        <dbReference type="ARBA" id="ARBA00023239"/>
    </source>
</evidence>
<evidence type="ECO:0000259" key="4">
    <source>
        <dbReference type="Pfam" id="PF04412"/>
    </source>
</evidence>
<dbReference type="Proteomes" id="UP000184356">
    <property type="component" value="Unassembled WGS sequence"/>
</dbReference>
<dbReference type="InterPro" id="IPR002840">
    <property type="entry name" value="PMDh-S-like_dom"/>
</dbReference>
<proteinExistence type="predicted"/>
<dbReference type="InterPro" id="IPR012047">
    <property type="entry name" value="AcnX"/>
</dbReference>
<dbReference type="CDD" id="cd01355">
    <property type="entry name" value="AcnX"/>
    <property type="match status" value="1"/>
</dbReference>
<evidence type="ECO:0000256" key="1">
    <source>
        <dbReference type="ARBA" id="ARBA00023004"/>
    </source>
</evidence>
<dbReference type="VEuPathDB" id="FungiDB:ASPSYDRAFT_64967"/>
<feature type="domain" description="Phosphomevalonate dehydratase large subunit-like" evidence="4">
    <location>
        <begin position="160"/>
        <end position="563"/>
    </location>
</feature>
<dbReference type="PANTHER" id="PTHR36577">
    <property type="entry name" value="DUF521 DOMAIN PROTEIN (AFU_ORTHOLOGUE AFUA_6G00490)"/>
    <property type="match status" value="1"/>
</dbReference>
<keyword evidence="2" id="KW-0456">Lyase</keyword>
<keyword evidence="1" id="KW-0408">Iron</keyword>
<dbReference type="Pfam" id="PF04412">
    <property type="entry name" value="AcnX"/>
    <property type="match status" value="1"/>
</dbReference>
<organism evidence="5 6">
    <name type="scientific">Aspergillus sydowii CBS 593.65</name>
    <dbReference type="NCBI Taxonomy" id="1036612"/>
    <lineage>
        <taxon>Eukaryota</taxon>
        <taxon>Fungi</taxon>
        <taxon>Dikarya</taxon>
        <taxon>Ascomycota</taxon>
        <taxon>Pezizomycotina</taxon>
        <taxon>Eurotiomycetes</taxon>
        <taxon>Eurotiomycetidae</taxon>
        <taxon>Eurotiales</taxon>
        <taxon>Aspergillaceae</taxon>
        <taxon>Aspergillus</taxon>
        <taxon>Aspergillus subgen. Nidulantes</taxon>
    </lineage>
</organism>
<evidence type="ECO:0008006" key="7">
    <source>
        <dbReference type="Google" id="ProtNLM"/>
    </source>
</evidence>
<accession>A0A1L9TQK9</accession>
<dbReference type="GO" id="GO:0016829">
    <property type="term" value="F:lyase activity"/>
    <property type="evidence" value="ECO:0007669"/>
    <property type="project" value="UniProtKB-KW"/>
</dbReference>
<dbReference type="STRING" id="1036612.A0A1L9TQK9"/>
<dbReference type="EMBL" id="KV878583">
    <property type="protein sequence ID" value="OJJ61726.1"/>
    <property type="molecule type" value="Genomic_DNA"/>
</dbReference>
<feature type="domain" description="Phosphomevalonate dehydratase small subunit-like" evidence="3">
    <location>
        <begin position="28"/>
        <end position="103"/>
    </location>
</feature>
<dbReference type="InterPro" id="IPR007506">
    <property type="entry name" value="PMDh-L-like_dom"/>
</dbReference>
<protein>
    <recommendedName>
        <fullName evidence="7">Aconitase X catalytic domain-containing protein</fullName>
    </recommendedName>
</protein>
<dbReference type="PANTHER" id="PTHR36577:SF3">
    <property type="entry name" value="DUF521 DOMAIN PROTEIN (AFU_ORTHOLOGUE AFUA_6G00490)"/>
    <property type="match status" value="1"/>
</dbReference>
<reference evidence="6" key="1">
    <citation type="journal article" date="2017" name="Genome Biol.">
        <title>Comparative genomics reveals high biological diversity and specific adaptations in the industrially and medically important fungal genus Aspergillus.</title>
        <authorList>
            <person name="de Vries R.P."/>
            <person name="Riley R."/>
            <person name="Wiebenga A."/>
            <person name="Aguilar-Osorio G."/>
            <person name="Amillis S."/>
            <person name="Uchima C.A."/>
            <person name="Anderluh G."/>
            <person name="Asadollahi M."/>
            <person name="Askin M."/>
            <person name="Barry K."/>
            <person name="Battaglia E."/>
            <person name="Bayram O."/>
            <person name="Benocci T."/>
            <person name="Braus-Stromeyer S.A."/>
            <person name="Caldana C."/>
            <person name="Canovas D."/>
            <person name="Cerqueira G.C."/>
            <person name="Chen F."/>
            <person name="Chen W."/>
            <person name="Choi C."/>
            <person name="Clum A."/>
            <person name="Dos Santos R.A."/>
            <person name="Damasio A.R."/>
            <person name="Diallinas G."/>
            <person name="Emri T."/>
            <person name="Fekete E."/>
            <person name="Flipphi M."/>
            <person name="Freyberg S."/>
            <person name="Gallo A."/>
            <person name="Gournas C."/>
            <person name="Habgood R."/>
            <person name="Hainaut M."/>
            <person name="Harispe M.L."/>
            <person name="Henrissat B."/>
            <person name="Hilden K.S."/>
            <person name="Hope R."/>
            <person name="Hossain A."/>
            <person name="Karabika E."/>
            <person name="Karaffa L."/>
            <person name="Karanyi Z."/>
            <person name="Krasevec N."/>
            <person name="Kuo A."/>
            <person name="Kusch H."/>
            <person name="LaButti K."/>
            <person name="Lagendijk E.L."/>
            <person name="Lapidus A."/>
            <person name="Levasseur A."/>
            <person name="Lindquist E."/>
            <person name="Lipzen A."/>
            <person name="Logrieco A.F."/>
            <person name="MacCabe A."/>
            <person name="Maekelae M.R."/>
            <person name="Malavazi I."/>
            <person name="Melin P."/>
            <person name="Meyer V."/>
            <person name="Mielnichuk N."/>
            <person name="Miskei M."/>
            <person name="Molnar A.P."/>
            <person name="Mule G."/>
            <person name="Ngan C.Y."/>
            <person name="Orejas M."/>
            <person name="Orosz E."/>
            <person name="Ouedraogo J.P."/>
            <person name="Overkamp K.M."/>
            <person name="Park H.-S."/>
            <person name="Perrone G."/>
            <person name="Piumi F."/>
            <person name="Punt P.J."/>
            <person name="Ram A.F."/>
            <person name="Ramon A."/>
            <person name="Rauscher S."/>
            <person name="Record E."/>
            <person name="Riano-Pachon D.M."/>
            <person name="Robert V."/>
            <person name="Roehrig J."/>
            <person name="Ruller R."/>
            <person name="Salamov A."/>
            <person name="Salih N.S."/>
            <person name="Samson R.A."/>
            <person name="Sandor E."/>
            <person name="Sanguinetti M."/>
            <person name="Schuetze T."/>
            <person name="Sepcic K."/>
            <person name="Shelest E."/>
            <person name="Sherlock G."/>
            <person name="Sophianopoulou V."/>
            <person name="Squina F.M."/>
            <person name="Sun H."/>
            <person name="Susca A."/>
            <person name="Todd R.B."/>
            <person name="Tsang A."/>
            <person name="Unkles S.E."/>
            <person name="van de Wiele N."/>
            <person name="van Rossen-Uffink D."/>
            <person name="Oliveira J.V."/>
            <person name="Vesth T.C."/>
            <person name="Visser J."/>
            <person name="Yu J.-H."/>
            <person name="Zhou M."/>
            <person name="Andersen M.R."/>
            <person name="Archer D.B."/>
            <person name="Baker S.E."/>
            <person name="Benoit I."/>
            <person name="Brakhage A.A."/>
            <person name="Braus G.H."/>
            <person name="Fischer R."/>
            <person name="Frisvad J.C."/>
            <person name="Goldman G.H."/>
            <person name="Houbraken J."/>
            <person name="Oakley B."/>
            <person name="Pocsi I."/>
            <person name="Scazzocchio C."/>
            <person name="Seiboth B."/>
            <person name="vanKuyk P.A."/>
            <person name="Wortman J."/>
            <person name="Dyer P.S."/>
            <person name="Grigoriev I.V."/>
        </authorList>
    </citation>
    <scope>NUCLEOTIDE SEQUENCE [LARGE SCALE GENOMIC DNA]</scope>
    <source>
        <strain evidence="6">CBS 593.65</strain>
    </source>
</reference>
<dbReference type="PIRSF" id="PIRSF036630">
    <property type="entry name" value="UCP036630"/>
    <property type="match status" value="1"/>
</dbReference>
<dbReference type="GeneID" id="63766373"/>
<dbReference type="RefSeq" id="XP_040705532.1">
    <property type="nucleotide sequence ID" value="XM_040850300.1"/>
</dbReference>
<keyword evidence="6" id="KW-1185">Reference proteome</keyword>
<evidence type="ECO:0000313" key="5">
    <source>
        <dbReference type="EMBL" id="OJJ61726.1"/>
    </source>
</evidence>
<name>A0A1L9TQK9_9EURO</name>
<sequence length="585" mass="62964">MAASQIFHGTPYVTGTASATLLAANLELSFWGGVDARTGEVIDRFHPLSGRFLKDTILAIPGGRGSCGGSVIMMELILNGLGPKALIFERREEIITLGVMVAEELFDKTAPVVTLRPEDFHQVLGWDGKTVHVRGDQVSDTVLEWNAGNGVGGLSQSRVQLTDADRAMLDGANGEAARISLKIIIRMADMMDAKELMDVSQAHADGAWYGPGSVAFGQRLRDWGGRFQVPTTINSLNVDQKRWRALGVSSDFGSACDDLAKAFVDMGGKISFTCAPYLLETAPKLGDPIAWGESNAVIYANSVLGARTLKNPNMLEALIALTGRAPKAGPYVDENRLASIWLKVAPPKGAENDDSFWPIAGYALGAIANARIPVITELEHMKPRKDDFKAFSAAFATSSSSPMFHMVGLTPEAPTLEAACRQGIKPEAVEVNWKDLDAIWDEFNHGSEPREIDLISFGNPHFSFQEIKAVANLCQGRKKKGDVAVIVTCGRAQYGLASQAGHVGELEKFGVQFLQDTCWCSIEEPVIPNNTKTIMTNSGKYIHYGPGLTGRQFAFGSLAMCVDAACTGKTTGNPPPWLLDAKSSS</sequence>
<dbReference type="AlphaFoldDB" id="A0A1L9TQK9"/>
<evidence type="ECO:0000259" key="3">
    <source>
        <dbReference type="Pfam" id="PF01989"/>
    </source>
</evidence>
<evidence type="ECO:0000313" key="6">
    <source>
        <dbReference type="Proteomes" id="UP000184356"/>
    </source>
</evidence>
<dbReference type="CDD" id="cd01356">
    <property type="entry name" value="AcnX_swivel"/>
    <property type="match status" value="1"/>
</dbReference>
<dbReference type="SUPFAM" id="SSF52016">
    <property type="entry name" value="LeuD/IlvD-like"/>
    <property type="match status" value="1"/>
</dbReference>
<gene>
    <name evidence="5" type="ORF">ASPSYDRAFT_64967</name>
</gene>